<evidence type="ECO:0000259" key="1">
    <source>
        <dbReference type="Pfam" id="PF01590"/>
    </source>
</evidence>
<organism evidence="2 3">
    <name type="scientific">Actinopolyspora xinjiangensis</name>
    <dbReference type="NCBI Taxonomy" id="405564"/>
    <lineage>
        <taxon>Bacteria</taxon>
        <taxon>Bacillati</taxon>
        <taxon>Actinomycetota</taxon>
        <taxon>Actinomycetes</taxon>
        <taxon>Actinopolysporales</taxon>
        <taxon>Actinopolysporaceae</taxon>
        <taxon>Actinopolyspora</taxon>
    </lineage>
</organism>
<dbReference type="Pfam" id="PF01590">
    <property type="entry name" value="GAF"/>
    <property type="match status" value="1"/>
</dbReference>
<name>A0A1H0WYP5_9ACTN</name>
<dbReference type="InterPro" id="IPR029016">
    <property type="entry name" value="GAF-like_dom_sf"/>
</dbReference>
<keyword evidence="3" id="KW-1185">Reference proteome</keyword>
<accession>A0A1H0WYP5</accession>
<proteinExistence type="predicted"/>
<dbReference type="AlphaFoldDB" id="A0A1H0WYP5"/>
<dbReference type="Proteomes" id="UP000199497">
    <property type="component" value="Unassembled WGS sequence"/>
</dbReference>
<dbReference type="SUPFAM" id="SSF55781">
    <property type="entry name" value="GAF domain-like"/>
    <property type="match status" value="1"/>
</dbReference>
<dbReference type="Gene3D" id="3.30.450.40">
    <property type="match status" value="1"/>
</dbReference>
<evidence type="ECO:0000313" key="3">
    <source>
        <dbReference type="Proteomes" id="UP000199497"/>
    </source>
</evidence>
<protein>
    <submittedName>
        <fullName evidence="2">GAF domain-containing protein</fullName>
    </submittedName>
</protein>
<dbReference type="PANTHER" id="PTHR43102:SF2">
    <property type="entry name" value="GAF DOMAIN-CONTAINING PROTEIN"/>
    <property type="match status" value="1"/>
</dbReference>
<gene>
    <name evidence="2" type="ORF">SAMN04487905_11841</name>
</gene>
<sequence length="187" mass="20602">MMSATNMRLVGTPPDPHVQHRMERLRELGIREEPDPQFDAVARRLAEAAGAPYAMVNIISGQRQYFTGLYTRAESQTSAAMEAAQTAVSPGREMPKDHGFCPHVVARRLPLVLGDVCSYPRFTSNPVVDQIGIRSYMGAPLIDHTGLALGTVCTVAPETQSWGRPELETIKSFAAEVMELMHGRERP</sequence>
<feature type="domain" description="GAF" evidence="1">
    <location>
        <begin position="35"/>
        <end position="177"/>
    </location>
</feature>
<dbReference type="STRING" id="405564.SAMN04487905_11841"/>
<dbReference type="InterPro" id="IPR003018">
    <property type="entry name" value="GAF"/>
</dbReference>
<dbReference type="PANTHER" id="PTHR43102">
    <property type="entry name" value="SLR1143 PROTEIN"/>
    <property type="match status" value="1"/>
</dbReference>
<evidence type="ECO:0000313" key="2">
    <source>
        <dbReference type="EMBL" id="SDP95762.1"/>
    </source>
</evidence>
<dbReference type="EMBL" id="FNJR01000018">
    <property type="protein sequence ID" value="SDP95762.1"/>
    <property type="molecule type" value="Genomic_DNA"/>
</dbReference>
<reference evidence="3" key="1">
    <citation type="submission" date="2016-10" db="EMBL/GenBank/DDBJ databases">
        <authorList>
            <person name="Varghese N."/>
            <person name="Submissions S."/>
        </authorList>
    </citation>
    <scope>NUCLEOTIDE SEQUENCE [LARGE SCALE GENOMIC DNA]</scope>
    <source>
        <strain evidence="3">DSM 46732</strain>
    </source>
</reference>